<protein>
    <submittedName>
        <fullName evidence="1">Uncharacterized protein</fullName>
    </submittedName>
</protein>
<organism evidence="1 2">
    <name type="scientific">Ceraceosorus guamensis</name>
    <dbReference type="NCBI Taxonomy" id="1522189"/>
    <lineage>
        <taxon>Eukaryota</taxon>
        <taxon>Fungi</taxon>
        <taxon>Dikarya</taxon>
        <taxon>Basidiomycota</taxon>
        <taxon>Ustilaginomycotina</taxon>
        <taxon>Exobasidiomycetes</taxon>
        <taxon>Ceraceosorales</taxon>
        <taxon>Ceraceosoraceae</taxon>
        <taxon>Ceraceosorus</taxon>
    </lineage>
</organism>
<dbReference type="InParanoid" id="A0A316W931"/>
<evidence type="ECO:0000313" key="1">
    <source>
        <dbReference type="EMBL" id="PWN46426.1"/>
    </source>
</evidence>
<dbReference type="Proteomes" id="UP000245783">
    <property type="component" value="Unassembled WGS sequence"/>
</dbReference>
<dbReference type="GeneID" id="37039526"/>
<sequence>MITALARAARRWCCASRCDGPQHPVHVVRFTVITKCSGAWPVQNARWPLTHSPLPTLPNCLPRSAQA</sequence>
<dbReference type="EMBL" id="KZ819351">
    <property type="protein sequence ID" value="PWN46426.1"/>
    <property type="molecule type" value="Genomic_DNA"/>
</dbReference>
<evidence type="ECO:0000313" key="2">
    <source>
        <dbReference type="Proteomes" id="UP000245783"/>
    </source>
</evidence>
<keyword evidence="2" id="KW-1185">Reference proteome</keyword>
<proteinExistence type="predicted"/>
<gene>
    <name evidence="1" type="ORF">IE81DRAFT_8027</name>
</gene>
<dbReference type="AlphaFoldDB" id="A0A316W931"/>
<name>A0A316W931_9BASI</name>
<dbReference type="RefSeq" id="XP_025373586.1">
    <property type="nucleotide sequence ID" value="XM_025517656.1"/>
</dbReference>
<reference evidence="1 2" key="1">
    <citation type="journal article" date="2018" name="Mol. Biol. Evol.">
        <title>Broad Genomic Sampling Reveals a Smut Pathogenic Ancestry of the Fungal Clade Ustilaginomycotina.</title>
        <authorList>
            <person name="Kijpornyongpan T."/>
            <person name="Mondo S.J."/>
            <person name="Barry K."/>
            <person name="Sandor L."/>
            <person name="Lee J."/>
            <person name="Lipzen A."/>
            <person name="Pangilinan J."/>
            <person name="LaButti K."/>
            <person name="Hainaut M."/>
            <person name="Henrissat B."/>
            <person name="Grigoriev I.V."/>
            <person name="Spatafora J.W."/>
            <person name="Aime M.C."/>
        </authorList>
    </citation>
    <scope>NUCLEOTIDE SEQUENCE [LARGE SCALE GENOMIC DNA]</scope>
    <source>
        <strain evidence="1 2">MCA 4658</strain>
    </source>
</reference>
<accession>A0A316W931</accession>